<evidence type="ECO:0000259" key="2">
    <source>
        <dbReference type="Pfam" id="PF12697"/>
    </source>
</evidence>
<dbReference type="RefSeq" id="WP_225699230.1">
    <property type="nucleotide sequence ID" value="NZ_JAIXNE010000006.1"/>
</dbReference>
<feature type="chain" id="PRO_5040814938" evidence="1">
    <location>
        <begin position="20"/>
        <end position="282"/>
    </location>
</feature>
<dbReference type="InterPro" id="IPR050266">
    <property type="entry name" value="AB_hydrolase_sf"/>
</dbReference>
<proteinExistence type="predicted"/>
<evidence type="ECO:0000313" key="4">
    <source>
        <dbReference type="Proteomes" id="UP001139409"/>
    </source>
</evidence>
<dbReference type="Gene3D" id="3.40.50.1820">
    <property type="entry name" value="alpha/beta hydrolase"/>
    <property type="match status" value="1"/>
</dbReference>
<keyword evidence="3" id="KW-0378">Hydrolase</keyword>
<keyword evidence="4" id="KW-1185">Reference proteome</keyword>
<evidence type="ECO:0000313" key="3">
    <source>
        <dbReference type="EMBL" id="MCA6078370.1"/>
    </source>
</evidence>
<feature type="signal peptide" evidence="1">
    <location>
        <begin position="1"/>
        <end position="19"/>
    </location>
</feature>
<protein>
    <submittedName>
        <fullName evidence="3">Alpha/beta hydrolase</fullName>
    </submittedName>
</protein>
<keyword evidence="1" id="KW-0732">Signal</keyword>
<sequence length="282" mass="31906">MKKLTCLLSLLLIIVAAYSQQNPSFKSEIMGTGNAVLMLPGFTCPGEVWEETIANIATDYEYHIITYAGFGDVAPIEMPWYSTIKKELLEYIDEQDLKGITIIGHSMGGNLAVDLAASVPEKVSRVILVDAIPCMRELMMPGISASQIQYESPYNQQVLDMNEEAFEQMAAMMAQNMTASQEKKDLLKSWILKSDRETYVYGYTDLLKLDLRESLKEITARVLILGASFPDKEMVMQNFSDQYHNLSDKTILIAPDSRHFVMYDAPEWFYEQVNSFLASNEL</sequence>
<organism evidence="3 4">
    <name type="scientific">Fulvivirga sedimenti</name>
    <dbReference type="NCBI Taxonomy" id="2879465"/>
    <lineage>
        <taxon>Bacteria</taxon>
        <taxon>Pseudomonadati</taxon>
        <taxon>Bacteroidota</taxon>
        <taxon>Cytophagia</taxon>
        <taxon>Cytophagales</taxon>
        <taxon>Fulvivirgaceae</taxon>
        <taxon>Fulvivirga</taxon>
    </lineage>
</organism>
<name>A0A9X1HVX8_9BACT</name>
<dbReference type="GO" id="GO:0016020">
    <property type="term" value="C:membrane"/>
    <property type="evidence" value="ECO:0007669"/>
    <property type="project" value="TreeGrafter"/>
</dbReference>
<feature type="domain" description="AB hydrolase-1" evidence="2">
    <location>
        <begin position="36"/>
        <end position="271"/>
    </location>
</feature>
<dbReference type="AlphaFoldDB" id="A0A9X1HVX8"/>
<dbReference type="InterPro" id="IPR029058">
    <property type="entry name" value="AB_hydrolase_fold"/>
</dbReference>
<dbReference type="SUPFAM" id="SSF53474">
    <property type="entry name" value="alpha/beta-Hydrolases"/>
    <property type="match status" value="1"/>
</dbReference>
<dbReference type="EMBL" id="JAIXNE010000006">
    <property type="protein sequence ID" value="MCA6078370.1"/>
    <property type="molecule type" value="Genomic_DNA"/>
</dbReference>
<dbReference type="PANTHER" id="PTHR43798">
    <property type="entry name" value="MONOACYLGLYCEROL LIPASE"/>
    <property type="match status" value="1"/>
</dbReference>
<dbReference type="Pfam" id="PF12697">
    <property type="entry name" value="Abhydrolase_6"/>
    <property type="match status" value="1"/>
</dbReference>
<dbReference type="InterPro" id="IPR000073">
    <property type="entry name" value="AB_hydrolase_1"/>
</dbReference>
<dbReference type="PANTHER" id="PTHR43798:SF33">
    <property type="entry name" value="HYDROLASE, PUTATIVE (AFU_ORTHOLOGUE AFUA_2G14860)-RELATED"/>
    <property type="match status" value="1"/>
</dbReference>
<dbReference type="GO" id="GO:0016787">
    <property type="term" value="F:hydrolase activity"/>
    <property type="evidence" value="ECO:0007669"/>
    <property type="project" value="UniProtKB-KW"/>
</dbReference>
<comment type="caution">
    <text evidence="3">The sequence shown here is derived from an EMBL/GenBank/DDBJ whole genome shotgun (WGS) entry which is preliminary data.</text>
</comment>
<accession>A0A9X1HVX8</accession>
<evidence type="ECO:0000256" key="1">
    <source>
        <dbReference type="SAM" id="SignalP"/>
    </source>
</evidence>
<dbReference type="Proteomes" id="UP001139409">
    <property type="component" value="Unassembled WGS sequence"/>
</dbReference>
<gene>
    <name evidence="3" type="ORF">LDX50_26085</name>
</gene>
<reference evidence="3" key="1">
    <citation type="submission" date="2021-09" db="EMBL/GenBank/DDBJ databases">
        <title>Fulvivirga sp. isolated from coastal sediment.</title>
        <authorList>
            <person name="Yu H."/>
        </authorList>
    </citation>
    <scope>NUCLEOTIDE SEQUENCE</scope>
    <source>
        <strain evidence="3">1062</strain>
    </source>
</reference>